<evidence type="ECO:0000313" key="3">
    <source>
        <dbReference type="Proteomes" id="UP000000768"/>
    </source>
</evidence>
<proteinExistence type="predicted"/>
<name>A0A1B6Q9Y9_SORBI</name>
<feature type="compositionally biased region" description="Low complexity" evidence="1">
    <location>
        <begin position="1"/>
        <end position="30"/>
    </location>
</feature>
<organism evidence="2 3">
    <name type="scientific">Sorghum bicolor</name>
    <name type="common">Sorghum</name>
    <name type="synonym">Sorghum vulgare</name>
    <dbReference type="NCBI Taxonomy" id="4558"/>
    <lineage>
        <taxon>Eukaryota</taxon>
        <taxon>Viridiplantae</taxon>
        <taxon>Streptophyta</taxon>
        <taxon>Embryophyta</taxon>
        <taxon>Tracheophyta</taxon>
        <taxon>Spermatophyta</taxon>
        <taxon>Magnoliopsida</taxon>
        <taxon>Liliopsida</taxon>
        <taxon>Poales</taxon>
        <taxon>Poaceae</taxon>
        <taxon>PACMAD clade</taxon>
        <taxon>Panicoideae</taxon>
        <taxon>Andropogonodae</taxon>
        <taxon>Andropogoneae</taxon>
        <taxon>Sorghinae</taxon>
        <taxon>Sorghum</taxon>
    </lineage>
</organism>
<evidence type="ECO:0000313" key="2">
    <source>
        <dbReference type="EMBL" id="KXG34710.1"/>
    </source>
</evidence>
<dbReference type="AlphaFoldDB" id="A0A1B6Q9Y9"/>
<keyword evidence="3" id="KW-1185">Reference proteome</keyword>
<dbReference type="Proteomes" id="UP000000768">
    <property type="component" value="Chromosome 2"/>
</dbReference>
<feature type="compositionally biased region" description="Gly residues" evidence="1">
    <location>
        <begin position="37"/>
        <end position="46"/>
    </location>
</feature>
<feature type="region of interest" description="Disordered" evidence="1">
    <location>
        <begin position="1"/>
        <end position="59"/>
    </location>
</feature>
<feature type="region of interest" description="Disordered" evidence="1">
    <location>
        <begin position="92"/>
        <end position="124"/>
    </location>
</feature>
<evidence type="ECO:0000256" key="1">
    <source>
        <dbReference type="SAM" id="MobiDB-lite"/>
    </source>
</evidence>
<protein>
    <submittedName>
        <fullName evidence="2">Uncharacterized protein</fullName>
    </submittedName>
</protein>
<gene>
    <name evidence="2" type="ORF">SORBI_3002G080000</name>
</gene>
<reference evidence="3" key="2">
    <citation type="journal article" date="2018" name="Plant J.">
        <title>The Sorghum bicolor reference genome: improved assembly, gene annotations, a transcriptome atlas, and signatures of genome organization.</title>
        <authorList>
            <person name="McCormick R.F."/>
            <person name="Truong S.K."/>
            <person name="Sreedasyam A."/>
            <person name="Jenkins J."/>
            <person name="Shu S."/>
            <person name="Sims D."/>
            <person name="Kennedy M."/>
            <person name="Amirebrahimi M."/>
            <person name="Weers B.D."/>
            <person name="McKinley B."/>
            <person name="Mattison A."/>
            <person name="Morishige D.T."/>
            <person name="Grimwood J."/>
            <person name="Schmutz J."/>
            <person name="Mullet J.E."/>
        </authorList>
    </citation>
    <scope>NUCLEOTIDE SEQUENCE [LARGE SCALE GENOMIC DNA]</scope>
    <source>
        <strain evidence="3">cv. BTx623</strain>
    </source>
</reference>
<reference evidence="2 3" key="1">
    <citation type="journal article" date="2009" name="Nature">
        <title>The Sorghum bicolor genome and the diversification of grasses.</title>
        <authorList>
            <person name="Paterson A.H."/>
            <person name="Bowers J.E."/>
            <person name="Bruggmann R."/>
            <person name="Dubchak I."/>
            <person name="Grimwood J."/>
            <person name="Gundlach H."/>
            <person name="Haberer G."/>
            <person name="Hellsten U."/>
            <person name="Mitros T."/>
            <person name="Poliakov A."/>
            <person name="Schmutz J."/>
            <person name="Spannagl M."/>
            <person name="Tang H."/>
            <person name="Wang X."/>
            <person name="Wicker T."/>
            <person name="Bharti A.K."/>
            <person name="Chapman J."/>
            <person name="Feltus F.A."/>
            <person name="Gowik U."/>
            <person name="Grigoriev I.V."/>
            <person name="Lyons E."/>
            <person name="Maher C.A."/>
            <person name="Martis M."/>
            <person name="Narechania A."/>
            <person name="Otillar R.P."/>
            <person name="Penning B.W."/>
            <person name="Salamov A.A."/>
            <person name="Wang Y."/>
            <person name="Zhang L."/>
            <person name="Carpita N.C."/>
            <person name="Freeling M."/>
            <person name="Gingle A.R."/>
            <person name="Hash C.T."/>
            <person name="Keller B."/>
            <person name="Klein P."/>
            <person name="Kresovich S."/>
            <person name="McCann M.C."/>
            <person name="Ming R."/>
            <person name="Peterson D.G."/>
            <person name="Mehboob-ur-Rahman"/>
            <person name="Ware D."/>
            <person name="Westhoff P."/>
            <person name="Mayer K.F."/>
            <person name="Messing J."/>
            <person name="Rokhsar D.S."/>
        </authorList>
    </citation>
    <scope>NUCLEOTIDE SEQUENCE [LARGE SCALE GENOMIC DNA]</scope>
    <source>
        <strain evidence="3">cv. BTx623</strain>
    </source>
</reference>
<feature type="compositionally biased region" description="Pro residues" evidence="1">
    <location>
        <begin position="99"/>
        <end position="111"/>
    </location>
</feature>
<dbReference type="InParanoid" id="A0A1B6Q9Y9"/>
<accession>A0A1B6Q9Y9</accession>
<dbReference type="Gramene" id="KXG34710">
    <property type="protein sequence ID" value="KXG34710"/>
    <property type="gene ID" value="SORBI_3002G080000"/>
</dbReference>
<feature type="compositionally biased region" description="Basic residues" evidence="1">
    <location>
        <begin position="113"/>
        <end position="124"/>
    </location>
</feature>
<dbReference type="EMBL" id="CM000761">
    <property type="protein sequence ID" value="KXG34710.1"/>
    <property type="molecule type" value="Genomic_DNA"/>
</dbReference>
<sequence length="247" mass="25602">MAEALPSPSSSSLHPLAAAAGGGSPPSSSSDFILLVSGGGKDGGAGVAAQRDAGRPARRGGAGVLVAVAGSEAPPLPGTTTSATCSISVTRKTLHRPGAAPPSRSPPPWPPRGKSRRRRRHRRRPPLFPPALALTVAEAAPLSFLLTDYVVRPTTGGLPSSLRSRSVRLIAWPRPRILESPCSCSSWVAPVPLCSSIYKFLLGSSWTWDGAAVSVCRFHCGASVLTLLLADVLQLLSVLLLLQGLFV</sequence>